<evidence type="ECO:0008006" key="4">
    <source>
        <dbReference type="Google" id="ProtNLM"/>
    </source>
</evidence>
<name>A0A2P1P7D8_9RICK</name>
<gene>
    <name evidence="2" type="ORF">phytr_2220</name>
</gene>
<reference evidence="2 3" key="1">
    <citation type="submission" date="2018-03" db="EMBL/GenBank/DDBJ databases">
        <title>A gene transfer event suggests a long-term partnership between eustigmatophyte algae and a novel lineage of endosymbiotic bacteria.</title>
        <authorList>
            <person name="Yurchenko T."/>
            <person name="Sevcikova T."/>
            <person name="Pribyl P."/>
            <person name="El Karkouri K."/>
            <person name="Klimes V."/>
            <person name="Amaral R."/>
            <person name="Zbrankova V."/>
            <person name="Kim E."/>
            <person name="Raoult D."/>
            <person name="Santos L.M.A."/>
            <person name="Elias M."/>
        </authorList>
    </citation>
    <scope>NUCLEOTIDE SEQUENCE [LARGE SCALE GENOMIC DNA]</scope>
    <source>
        <strain evidence="2">CCALA 838</strain>
    </source>
</reference>
<dbReference type="OrthoDB" id="5809921at2"/>
<sequence length="310" mass="35349">MLKSNSPKEYEGTPRPTGKWKEPFLKSINSIEANNIPEVQEALEKFGREDANLNHFDTRKVADIDGYEVSRYIGLMHVVASAHGDGTEVLQLLYDYGVNPYQISYTIRHKWTVVDMPAPVVCAAKFGKLNRLKWFQEKGVKLYAKFNDTGTGKVNLLDIAAKYGYKDVFTFLFNEGGAGSYIREGIRKYPLKKAIDHSLDMVKFMVDFAREKNIDLESYAPETLEESLWIVRNEEIEKSPEKFSMIEYLVDQFKASSEALIKYYGEIGFHKKETLDALKACHLKFHPDADFDAKELKTLGEDGTTIDQIG</sequence>
<dbReference type="AlphaFoldDB" id="A0A2P1P7D8"/>
<accession>A0A2P1P7D8</accession>
<feature type="compositionally biased region" description="Basic and acidic residues" evidence="1">
    <location>
        <begin position="1"/>
        <end position="12"/>
    </location>
</feature>
<evidence type="ECO:0000256" key="1">
    <source>
        <dbReference type="SAM" id="MobiDB-lite"/>
    </source>
</evidence>
<evidence type="ECO:0000313" key="2">
    <source>
        <dbReference type="EMBL" id="AVP87180.1"/>
    </source>
</evidence>
<keyword evidence="3" id="KW-1185">Reference proteome</keyword>
<feature type="region of interest" description="Disordered" evidence="1">
    <location>
        <begin position="1"/>
        <end position="21"/>
    </location>
</feature>
<evidence type="ECO:0000313" key="3">
    <source>
        <dbReference type="Proteomes" id="UP000241762"/>
    </source>
</evidence>
<dbReference type="Proteomes" id="UP000241762">
    <property type="component" value="Chromosome"/>
</dbReference>
<proteinExistence type="predicted"/>
<dbReference type="SUPFAM" id="SSF140860">
    <property type="entry name" value="Pseudo ankyrin repeat-like"/>
    <property type="match status" value="1"/>
</dbReference>
<dbReference type="Gene3D" id="1.25.40.20">
    <property type="entry name" value="Ankyrin repeat-containing domain"/>
    <property type="match status" value="1"/>
</dbReference>
<dbReference type="KEGG" id="ptc:phytr_2220"/>
<dbReference type="EMBL" id="CP027845">
    <property type="protein sequence ID" value="AVP87180.1"/>
    <property type="molecule type" value="Genomic_DNA"/>
</dbReference>
<protein>
    <recommendedName>
        <fullName evidence="4">Ankyrin repeat protein</fullName>
    </recommendedName>
</protein>
<dbReference type="InterPro" id="IPR036770">
    <property type="entry name" value="Ankyrin_rpt-contain_sf"/>
</dbReference>
<dbReference type="RefSeq" id="WP_106874052.1">
    <property type="nucleotide sequence ID" value="NZ_CP027845.1"/>
</dbReference>
<organism evidence="2 3">
    <name type="scientific">Candidatus Phycorickettsia trachydisci</name>
    <dbReference type="NCBI Taxonomy" id="2115978"/>
    <lineage>
        <taxon>Bacteria</taxon>
        <taxon>Pseudomonadati</taxon>
        <taxon>Pseudomonadota</taxon>
        <taxon>Alphaproteobacteria</taxon>
        <taxon>Rickettsiales</taxon>
        <taxon>Rickettsiaceae</taxon>
        <taxon>Candidatus Phycorickettsia</taxon>
    </lineage>
</organism>